<comment type="caution">
    <text evidence="2">The sequence shown here is derived from an EMBL/GenBank/DDBJ whole genome shotgun (WGS) entry which is preliminary data.</text>
</comment>
<feature type="transmembrane region" description="Helical" evidence="1">
    <location>
        <begin position="62"/>
        <end position="90"/>
    </location>
</feature>
<evidence type="ECO:0000256" key="1">
    <source>
        <dbReference type="SAM" id="Phobius"/>
    </source>
</evidence>
<protein>
    <recommendedName>
        <fullName evidence="4">DoxX family membrane protein</fullName>
    </recommendedName>
</protein>
<reference evidence="3" key="1">
    <citation type="journal article" date="2019" name="Int. J. Syst. Evol. Microbiol.">
        <title>The Global Catalogue of Microorganisms (GCM) 10K type strain sequencing project: providing services to taxonomists for standard genome sequencing and annotation.</title>
        <authorList>
            <consortium name="The Broad Institute Genomics Platform"/>
            <consortium name="The Broad Institute Genome Sequencing Center for Infectious Disease"/>
            <person name="Wu L."/>
            <person name="Ma J."/>
        </authorList>
    </citation>
    <scope>NUCLEOTIDE SEQUENCE [LARGE SCALE GENOMIC DNA]</scope>
    <source>
        <strain evidence="3">JCM 16928</strain>
    </source>
</reference>
<feature type="transmembrane region" description="Helical" evidence="1">
    <location>
        <begin position="96"/>
        <end position="129"/>
    </location>
</feature>
<name>A0ABP6YXQ1_9ACTN</name>
<gene>
    <name evidence="2" type="ORF">GCM10022235_74740</name>
</gene>
<keyword evidence="1" id="KW-0812">Transmembrane</keyword>
<keyword evidence="1" id="KW-1133">Transmembrane helix</keyword>
<evidence type="ECO:0000313" key="2">
    <source>
        <dbReference type="EMBL" id="GAA3592548.1"/>
    </source>
</evidence>
<dbReference type="EMBL" id="BAABAA010000016">
    <property type="protein sequence ID" value="GAA3592548.1"/>
    <property type="molecule type" value="Genomic_DNA"/>
</dbReference>
<organism evidence="2 3">
    <name type="scientific">Kribbella ginsengisoli</name>
    <dbReference type="NCBI Taxonomy" id="363865"/>
    <lineage>
        <taxon>Bacteria</taxon>
        <taxon>Bacillati</taxon>
        <taxon>Actinomycetota</taxon>
        <taxon>Actinomycetes</taxon>
        <taxon>Propionibacteriales</taxon>
        <taxon>Kribbellaceae</taxon>
        <taxon>Kribbella</taxon>
    </lineage>
</organism>
<proteinExistence type="predicted"/>
<dbReference type="RefSeq" id="WP_344848786.1">
    <property type="nucleotide sequence ID" value="NZ_BAABAA010000016.1"/>
</dbReference>
<evidence type="ECO:0008006" key="4">
    <source>
        <dbReference type="Google" id="ProtNLM"/>
    </source>
</evidence>
<dbReference type="Proteomes" id="UP001501222">
    <property type="component" value="Unassembled WGS sequence"/>
</dbReference>
<accession>A0ABP6YXQ1</accession>
<keyword evidence="3" id="KW-1185">Reference proteome</keyword>
<evidence type="ECO:0000313" key="3">
    <source>
        <dbReference type="Proteomes" id="UP001501222"/>
    </source>
</evidence>
<sequence length="141" mass="15555">MTTSSRPTLQTDPALAWPAIHRGFLATFGIGGLVHVGLGLADPDSYRPFADAALFDWVRRGWLDIFMAHPTLWALLLATGEFVIAGLLLAARRAGYVAVVGFHLALMLFGWGFWLWCLPALAFAVPAMVHEFRETSRRETS</sequence>
<feature type="transmembrane region" description="Helical" evidence="1">
    <location>
        <begin position="20"/>
        <end position="41"/>
    </location>
</feature>
<keyword evidence="1" id="KW-0472">Membrane</keyword>